<dbReference type="Pfam" id="PF07690">
    <property type="entry name" value="MFS_1"/>
    <property type="match status" value="1"/>
</dbReference>
<dbReference type="GO" id="GO:0005886">
    <property type="term" value="C:plasma membrane"/>
    <property type="evidence" value="ECO:0007669"/>
    <property type="project" value="UniProtKB-SubCell"/>
</dbReference>
<feature type="transmembrane region" description="Helical" evidence="13">
    <location>
        <begin position="501"/>
        <end position="520"/>
    </location>
</feature>
<dbReference type="Gene3D" id="4.10.240.10">
    <property type="entry name" value="Zn(2)-C6 fungal-type DNA-binding domain"/>
    <property type="match status" value="1"/>
</dbReference>
<accession>A0A1S9RW24</accession>
<feature type="compositionally biased region" description="Low complexity" evidence="12">
    <location>
        <begin position="932"/>
        <end position="948"/>
    </location>
</feature>
<feature type="transmembrane region" description="Helical" evidence="13">
    <location>
        <begin position="532"/>
        <end position="551"/>
    </location>
</feature>
<dbReference type="GO" id="GO:0022857">
    <property type="term" value="F:transmembrane transporter activity"/>
    <property type="evidence" value="ECO:0007669"/>
    <property type="project" value="InterPro"/>
</dbReference>
<evidence type="ECO:0000256" key="6">
    <source>
        <dbReference type="ARBA" id="ARBA00023015"/>
    </source>
</evidence>
<dbReference type="Gene3D" id="1.20.1250.20">
    <property type="entry name" value="MFS general substrate transporter like domains"/>
    <property type="match status" value="1"/>
</dbReference>
<evidence type="ECO:0000259" key="15">
    <source>
        <dbReference type="PROSITE" id="PS50850"/>
    </source>
</evidence>
<dbReference type="Pfam" id="PF00172">
    <property type="entry name" value="Zn_clus"/>
    <property type="match status" value="1"/>
</dbReference>
<evidence type="ECO:0008006" key="18">
    <source>
        <dbReference type="Google" id="ProtNLM"/>
    </source>
</evidence>
<dbReference type="InterPro" id="IPR036259">
    <property type="entry name" value="MFS_trans_sf"/>
</dbReference>
<dbReference type="GO" id="GO:0003677">
    <property type="term" value="F:DNA binding"/>
    <property type="evidence" value="ECO:0007669"/>
    <property type="project" value="UniProtKB-KW"/>
</dbReference>
<dbReference type="PROSITE" id="PS00463">
    <property type="entry name" value="ZN2_CY6_FUNGAL_1"/>
    <property type="match status" value="1"/>
</dbReference>
<feature type="compositionally biased region" description="Basic and acidic residues" evidence="12">
    <location>
        <begin position="913"/>
        <end position="931"/>
    </location>
</feature>
<sequence>MEESNSRKVRSACDICHALKMKCSGGDPCTGCARSKQPCIYSEPNRLGRPKGSKNKKAQQPCPPSKRPHNKAGVRGRNSSSDSDSSPRPSPAEQARALGVDELLSAGDVDGLQDFLEPNAFVDVDDETIFPSAPISEGSWEHASEFLHGLDAGMGLKTQGPSSSMLPLGEGDDFRRVMQAVDLSLSSGIPYMPQDPASSGLPGTRSVSGEMDMTGHCACIGNQASFISSLKKMEGKYSPAPVPVILQATQDSRILWERLMHCSACRRDRDSVAVLMFAMGLRYILRGLQCLILNQQALQHSTHPAGYCPTAFSNRTAPLMNGVNHRDFTFENINLGSIKPQSGSFVADRIRVGSFEVPQEEQAFLTDVLIARALSKLKSILESMAGYLERASDISIQSIEHSEKWPVHFVLEDLQRLVLSQSTITDEVLEHQWEGNGTTESPYLVEWLHDDPRDPHQMQEWLKWSITLLQAASFLSITFASSALSAANPQIQEQFGASTELLVADTSLFVLAFAIGPAVWAPLSELYGRQVIYFITYGMTTLFAGATIASPNVATLLVLRFFSGAFGSSAISNAGGVVSDMYTARDRGLATIAFIGAPFLGPSLGPIACDFLAVSKGWKWVQGLTTIFNGVVFLVGIFLIPETYSPVLLQKRAAKLSKMTGAVYKSRLDVEQGHKTAGQVFTKTMVRPWILLFLEPIVLLLSIYMAIIYGTMYMEFAAFPIVFEEARHWPQSTSGLSFIGMMIGQILGCAYSILDDGRYKKIADRTTYGRPPPEARLIPAMVGAVTLPIGLFWFAWTNFPRIHWIVCQIGTVFFGFSHVSIFLSVVNYLVDGYTVYAASALAGNAVIRALFGAAFPLFTTPMYDRLGIHWGSSISAFLAAACLPFPWIFYKYGPAIRRHCRYAAESARQLDAMTDRMRAQSEQKTAGEKSTEQSAQAASSASATTNEEVNSPHKDDMA</sequence>
<evidence type="ECO:0000256" key="3">
    <source>
        <dbReference type="ARBA" id="ARBA00022475"/>
    </source>
</evidence>
<dbReference type="CDD" id="cd00067">
    <property type="entry name" value="GAL4"/>
    <property type="match status" value="1"/>
</dbReference>
<dbReference type="PROSITE" id="PS50048">
    <property type="entry name" value="ZN2_CY6_FUNGAL_2"/>
    <property type="match status" value="1"/>
</dbReference>
<feature type="compositionally biased region" description="Basic residues" evidence="12">
    <location>
        <begin position="48"/>
        <end position="57"/>
    </location>
</feature>
<evidence type="ECO:0000256" key="1">
    <source>
        <dbReference type="ARBA" id="ARBA00004651"/>
    </source>
</evidence>
<dbReference type="AlphaFoldDB" id="A0A1S9RW24"/>
<protein>
    <recommendedName>
        <fullName evidence="18">Major facilitator superfamily (MFS) profile domain-containing protein</fullName>
    </recommendedName>
</protein>
<keyword evidence="8 13" id="KW-0472">Membrane</keyword>
<evidence type="ECO:0000256" key="11">
    <source>
        <dbReference type="ARBA" id="ARBA00038459"/>
    </source>
</evidence>
<feature type="transmembrane region" description="Helical" evidence="13">
    <location>
        <begin position="557"/>
        <end position="578"/>
    </location>
</feature>
<evidence type="ECO:0000256" key="5">
    <source>
        <dbReference type="ARBA" id="ARBA00022989"/>
    </source>
</evidence>
<dbReference type="InterPro" id="IPR020846">
    <property type="entry name" value="MFS_dom"/>
</dbReference>
<keyword evidence="9" id="KW-0804">Transcription</keyword>
<keyword evidence="10" id="KW-0539">Nucleus</keyword>
<dbReference type="CDD" id="cd17323">
    <property type="entry name" value="MFS_Tpo1_MDR_like"/>
    <property type="match status" value="1"/>
</dbReference>
<dbReference type="InterPro" id="IPR011701">
    <property type="entry name" value="MFS"/>
</dbReference>
<feature type="transmembrane region" description="Helical" evidence="13">
    <location>
        <begin position="734"/>
        <end position="754"/>
    </location>
</feature>
<gene>
    <name evidence="16" type="ORF">PEBR_28122</name>
</gene>
<evidence type="ECO:0000313" key="17">
    <source>
        <dbReference type="Proteomes" id="UP000190744"/>
    </source>
</evidence>
<dbReference type="InterPro" id="IPR001138">
    <property type="entry name" value="Zn2Cys6_DnaBD"/>
</dbReference>
<dbReference type="Proteomes" id="UP000190744">
    <property type="component" value="Unassembled WGS sequence"/>
</dbReference>
<evidence type="ECO:0000256" key="10">
    <source>
        <dbReference type="ARBA" id="ARBA00023242"/>
    </source>
</evidence>
<evidence type="ECO:0000256" key="9">
    <source>
        <dbReference type="ARBA" id="ARBA00023163"/>
    </source>
</evidence>
<evidence type="ECO:0000256" key="12">
    <source>
        <dbReference type="SAM" id="MobiDB-lite"/>
    </source>
</evidence>
<feature type="domain" description="Major facilitator superfamily (MFS) profile" evidence="15">
    <location>
        <begin position="466"/>
        <end position="897"/>
    </location>
</feature>
<dbReference type="SUPFAM" id="SSF103473">
    <property type="entry name" value="MFS general substrate transporter"/>
    <property type="match status" value="1"/>
</dbReference>
<keyword evidence="2" id="KW-0813">Transport</keyword>
<comment type="subcellular location">
    <subcellularLocation>
        <location evidence="1">Cell membrane</location>
        <topology evidence="1">Multi-pass membrane protein</topology>
    </subcellularLocation>
</comment>
<evidence type="ECO:0000256" key="7">
    <source>
        <dbReference type="ARBA" id="ARBA00023125"/>
    </source>
</evidence>
<name>A0A1S9RW24_PENBI</name>
<feature type="region of interest" description="Disordered" evidence="12">
    <location>
        <begin position="913"/>
        <end position="958"/>
    </location>
</feature>
<keyword evidence="4 13" id="KW-0812">Transmembrane</keyword>
<feature type="transmembrane region" description="Helical" evidence="13">
    <location>
        <begin position="775"/>
        <end position="796"/>
    </location>
</feature>
<evidence type="ECO:0000256" key="8">
    <source>
        <dbReference type="ARBA" id="ARBA00023136"/>
    </source>
</evidence>
<evidence type="ECO:0000313" key="16">
    <source>
        <dbReference type="EMBL" id="OOQ89490.1"/>
    </source>
</evidence>
<evidence type="ECO:0000256" key="2">
    <source>
        <dbReference type="ARBA" id="ARBA00022448"/>
    </source>
</evidence>
<feature type="transmembrane region" description="Helical" evidence="13">
    <location>
        <begin position="802"/>
        <end position="826"/>
    </location>
</feature>
<keyword evidence="3" id="KW-1003">Cell membrane</keyword>
<evidence type="ECO:0000259" key="14">
    <source>
        <dbReference type="PROSITE" id="PS50048"/>
    </source>
</evidence>
<feature type="transmembrane region" description="Helical" evidence="13">
    <location>
        <begin position="626"/>
        <end position="649"/>
    </location>
</feature>
<dbReference type="SUPFAM" id="SSF57701">
    <property type="entry name" value="Zn2/Cys6 DNA-binding domain"/>
    <property type="match status" value="1"/>
</dbReference>
<feature type="transmembrane region" description="Helical" evidence="13">
    <location>
        <begin position="870"/>
        <end position="890"/>
    </location>
</feature>
<evidence type="ECO:0000256" key="13">
    <source>
        <dbReference type="SAM" id="Phobius"/>
    </source>
</evidence>
<dbReference type="FunFam" id="1.20.1250.20:FF:000011">
    <property type="entry name" value="MFS multidrug transporter, putative"/>
    <property type="match status" value="1"/>
</dbReference>
<keyword evidence="5 13" id="KW-1133">Transmembrane helix</keyword>
<comment type="caution">
    <text evidence="16">The sequence shown here is derived from an EMBL/GenBank/DDBJ whole genome shotgun (WGS) entry which is preliminary data.</text>
</comment>
<evidence type="ECO:0000256" key="4">
    <source>
        <dbReference type="ARBA" id="ARBA00022692"/>
    </source>
</evidence>
<feature type="transmembrane region" description="Helical" evidence="13">
    <location>
        <begin position="833"/>
        <end position="858"/>
    </location>
</feature>
<dbReference type="InterPro" id="IPR036864">
    <property type="entry name" value="Zn2-C6_fun-type_DNA-bd_sf"/>
</dbReference>
<comment type="similarity">
    <text evidence="11">Belongs to the major facilitator superfamily. DHA1 family. Polyamines/proton antiporter (TC 2.A.1.2.16) subfamily.</text>
</comment>
<keyword evidence="7" id="KW-0238">DNA-binding</keyword>
<feature type="transmembrane region" description="Helical" evidence="13">
    <location>
        <begin position="590"/>
        <end position="614"/>
    </location>
</feature>
<organism evidence="16 17">
    <name type="scientific">Penicillium brasilianum</name>
    <dbReference type="NCBI Taxonomy" id="104259"/>
    <lineage>
        <taxon>Eukaryota</taxon>
        <taxon>Fungi</taxon>
        <taxon>Dikarya</taxon>
        <taxon>Ascomycota</taxon>
        <taxon>Pezizomycotina</taxon>
        <taxon>Eurotiomycetes</taxon>
        <taxon>Eurotiomycetidae</taxon>
        <taxon>Eurotiales</taxon>
        <taxon>Aspergillaceae</taxon>
        <taxon>Penicillium</taxon>
    </lineage>
</organism>
<dbReference type="PANTHER" id="PTHR23502:SF186">
    <property type="entry name" value="MAJOR FACILITATOR SUPERFAMILY (MFS) PROFILE DOMAIN-CONTAINING PROTEIN"/>
    <property type="match status" value="1"/>
</dbReference>
<feature type="transmembrane region" description="Helical" evidence="13">
    <location>
        <begin position="689"/>
        <end position="714"/>
    </location>
</feature>
<proteinExistence type="inferred from homology"/>
<dbReference type="PANTHER" id="PTHR23502">
    <property type="entry name" value="MAJOR FACILITATOR SUPERFAMILY"/>
    <property type="match status" value="1"/>
</dbReference>
<dbReference type="GO" id="GO:0000981">
    <property type="term" value="F:DNA-binding transcription factor activity, RNA polymerase II-specific"/>
    <property type="evidence" value="ECO:0007669"/>
    <property type="project" value="InterPro"/>
</dbReference>
<dbReference type="GO" id="GO:0008270">
    <property type="term" value="F:zinc ion binding"/>
    <property type="evidence" value="ECO:0007669"/>
    <property type="project" value="InterPro"/>
</dbReference>
<dbReference type="SMART" id="SM00066">
    <property type="entry name" value="GAL4"/>
    <property type="match status" value="1"/>
</dbReference>
<keyword evidence="6" id="KW-0805">Transcription regulation</keyword>
<feature type="region of interest" description="Disordered" evidence="12">
    <location>
        <begin position="36"/>
        <end position="94"/>
    </location>
</feature>
<reference evidence="17" key="1">
    <citation type="submission" date="2015-09" db="EMBL/GenBank/DDBJ databases">
        <authorList>
            <person name="Fill T.P."/>
            <person name="Baretta J.F."/>
            <person name="de Almeida L.G."/>
            <person name="Rocha M."/>
            <person name="de Souza D.H."/>
            <person name="Malavazi I."/>
            <person name="Cerdeira L.T."/>
            <person name="Hong H."/>
            <person name="Samborskyy M."/>
            <person name="de Vasconcelos A.T."/>
            <person name="Leadlay P."/>
            <person name="Rodrigues-Filho E."/>
        </authorList>
    </citation>
    <scope>NUCLEOTIDE SEQUENCE [LARGE SCALE GENOMIC DNA]</scope>
    <source>
        <strain evidence="17">LaBioMMi 136</strain>
    </source>
</reference>
<dbReference type="EMBL" id="LJBN01000112">
    <property type="protein sequence ID" value="OOQ89490.1"/>
    <property type="molecule type" value="Genomic_DNA"/>
</dbReference>
<feature type="domain" description="Zn(2)-C6 fungal-type" evidence="14">
    <location>
        <begin position="12"/>
        <end position="41"/>
    </location>
</feature>
<dbReference type="PROSITE" id="PS50850">
    <property type="entry name" value="MFS"/>
    <property type="match status" value="1"/>
</dbReference>